<dbReference type="PROSITE" id="PS51449">
    <property type="entry name" value="MTTASE_N"/>
    <property type="match status" value="1"/>
</dbReference>
<dbReference type="GO" id="GO:0035599">
    <property type="term" value="F:aspartic acid methylthiotransferase activity"/>
    <property type="evidence" value="ECO:0007669"/>
    <property type="project" value="TreeGrafter"/>
</dbReference>
<sequence>MKLCIVSLGCSKNTVDSENLIGLLEASGVEIVSDVGDADVALVNTCGFIQPAVEESVSAILDLELLKEQGKLKKIGVVGCLVNRYGNELKKELPSVDVWARAEEWGLAVRSLGLIPAAGPARGMLPETKPWTRYLKVGEGCDTFCSYCTIPSIRGRARSIGIPELSSMALDLAEKGAREICLVGQDLTIYGRDLYGEPRLRELLSELDRQLPKDVWIRLLYLHPSRIDEPFIDFVAGHRRILSYLDIPIQHVDPEVLRRMNRPDDEKHIRRIFSYARKADPLFALRTTIMVGFPGETESQFLKVLDFLEQAMIDRVGAFIFSPEEGTPAADLPGRVPYEIGEDRYRRLMELQSEISLERQNLFVGKKLSVLIDEIDEEDCTAWGRSFREAPDVDGLIAVSGGSALKEGQLLEVRVVDAAEHDLFAEIAGE</sequence>
<evidence type="ECO:0000259" key="8">
    <source>
        <dbReference type="PROSITE" id="PS50926"/>
    </source>
</evidence>
<evidence type="ECO:0000256" key="2">
    <source>
        <dbReference type="ARBA" id="ARBA00022485"/>
    </source>
</evidence>
<keyword evidence="6" id="KW-0408">Iron</keyword>
<dbReference type="GO" id="GO:0006400">
    <property type="term" value="P:tRNA modification"/>
    <property type="evidence" value="ECO:0007669"/>
    <property type="project" value="InterPro"/>
</dbReference>
<keyword evidence="5" id="KW-0479">Metal-binding</keyword>
<dbReference type="InterPro" id="IPR012340">
    <property type="entry name" value="NA-bd_OB-fold"/>
</dbReference>
<protein>
    <submittedName>
        <fullName evidence="11">Ribosomal protein S12 methylthiotransferase RimO</fullName>
        <ecNumber evidence="11">2.8.4.4</ecNumber>
    </submittedName>
</protein>
<feature type="domain" description="TRAM" evidence="8">
    <location>
        <begin position="361"/>
        <end position="429"/>
    </location>
</feature>
<dbReference type="InterPro" id="IPR005840">
    <property type="entry name" value="Ribosomal_uS12_MeSTrfase_RimO"/>
</dbReference>
<dbReference type="AlphaFoldDB" id="A0A644VU00"/>
<accession>A0A644VU00</accession>
<dbReference type="FunFam" id="3.80.30.20:FF:000001">
    <property type="entry name" value="tRNA-2-methylthio-N(6)-dimethylallyladenosine synthase 2"/>
    <property type="match status" value="1"/>
</dbReference>
<dbReference type="Pfam" id="PF00919">
    <property type="entry name" value="UPF0004"/>
    <property type="match status" value="1"/>
</dbReference>
<evidence type="ECO:0000256" key="6">
    <source>
        <dbReference type="ARBA" id="ARBA00023004"/>
    </source>
</evidence>
<dbReference type="EC" id="2.8.4.4" evidence="11"/>
<dbReference type="GO" id="GO:0051539">
    <property type="term" value="F:4 iron, 4 sulfur cluster binding"/>
    <property type="evidence" value="ECO:0007669"/>
    <property type="project" value="UniProtKB-KW"/>
</dbReference>
<dbReference type="PROSITE" id="PS01278">
    <property type="entry name" value="MTTASE_RADICAL"/>
    <property type="match status" value="1"/>
</dbReference>
<evidence type="ECO:0000256" key="4">
    <source>
        <dbReference type="ARBA" id="ARBA00022691"/>
    </source>
</evidence>
<dbReference type="SMART" id="SM00729">
    <property type="entry name" value="Elp3"/>
    <property type="match status" value="1"/>
</dbReference>
<dbReference type="GO" id="GO:0005829">
    <property type="term" value="C:cytosol"/>
    <property type="evidence" value="ECO:0007669"/>
    <property type="project" value="TreeGrafter"/>
</dbReference>
<dbReference type="PROSITE" id="PS51918">
    <property type="entry name" value="RADICAL_SAM"/>
    <property type="match status" value="1"/>
</dbReference>
<proteinExistence type="inferred from homology"/>
<dbReference type="Pfam" id="PF18693">
    <property type="entry name" value="TRAM_2"/>
    <property type="match status" value="1"/>
</dbReference>
<dbReference type="SFLD" id="SFLDF00274">
    <property type="entry name" value="ribosomal_protein_S12_methylth"/>
    <property type="match status" value="1"/>
</dbReference>
<dbReference type="SFLD" id="SFLDG01082">
    <property type="entry name" value="B12-binding_domain_containing"/>
    <property type="match status" value="1"/>
</dbReference>
<keyword evidence="11" id="KW-0687">Ribonucleoprotein</keyword>
<reference evidence="11" key="1">
    <citation type="submission" date="2019-08" db="EMBL/GenBank/DDBJ databases">
        <authorList>
            <person name="Kucharzyk K."/>
            <person name="Murdoch R.W."/>
            <person name="Higgins S."/>
            <person name="Loffler F."/>
        </authorList>
    </citation>
    <scope>NUCLEOTIDE SEQUENCE</scope>
</reference>
<dbReference type="InterPro" id="IPR007197">
    <property type="entry name" value="rSAM"/>
</dbReference>
<evidence type="ECO:0000256" key="1">
    <source>
        <dbReference type="ARBA" id="ARBA00001966"/>
    </source>
</evidence>
<dbReference type="GO" id="GO:0103039">
    <property type="term" value="F:protein methylthiotransferase activity"/>
    <property type="evidence" value="ECO:0007669"/>
    <property type="project" value="UniProtKB-EC"/>
</dbReference>
<dbReference type="PROSITE" id="PS50926">
    <property type="entry name" value="TRAM"/>
    <property type="match status" value="1"/>
</dbReference>
<dbReference type="InterPro" id="IPR058240">
    <property type="entry name" value="rSAM_sf"/>
</dbReference>
<evidence type="ECO:0000256" key="5">
    <source>
        <dbReference type="ARBA" id="ARBA00022723"/>
    </source>
</evidence>
<dbReference type="GO" id="GO:0005840">
    <property type="term" value="C:ribosome"/>
    <property type="evidence" value="ECO:0007669"/>
    <property type="project" value="UniProtKB-KW"/>
</dbReference>
<dbReference type="InterPro" id="IPR002792">
    <property type="entry name" value="TRAM_dom"/>
</dbReference>
<keyword evidence="11" id="KW-0689">Ribosomal protein</keyword>
<keyword evidence="7" id="KW-0411">Iron-sulfur</keyword>
<keyword evidence="2" id="KW-0004">4Fe-4S</keyword>
<dbReference type="CDD" id="cd01335">
    <property type="entry name" value="Radical_SAM"/>
    <property type="match status" value="1"/>
</dbReference>
<dbReference type="InterPro" id="IPR020612">
    <property type="entry name" value="Methylthiotransferase_CS"/>
</dbReference>
<dbReference type="NCBIfam" id="TIGR00089">
    <property type="entry name" value="MiaB/RimO family radical SAM methylthiotransferase"/>
    <property type="match status" value="1"/>
</dbReference>
<dbReference type="InterPro" id="IPR006638">
    <property type="entry name" value="Elp3/MiaA/NifB-like_rSAM"/>
</dbReference>
<dbReference type="SFLD" id="SFLDG01061">
    <property type="entry name" value="methylthiotransferase"/>
    <property type="match status" value="1"/>
</dbReference>
<dbReference type="Gene3D" id="2.40.50.140">
    <property type="entry name" value="Nucleic acid-binding proteins"/>
    <property type="match status" value="1"/>
</dbReference>
<comment type="cofactor">
    <cofactor evidence="1">
        <name>[4Fe-4S] cluster</name>
        <dbReference type="ChEBI" id="CHEBI:49883"/>
    </cofactor>
</comment>
<evidence type="ECO:0000256" key="7">
    <source>
        <dbReference type="ARBA" id="ARBA00023014"/>
    </source>
</evidence>
<dbReference type="GO" id="GO:0046872">
    <property type="term" value="F:metal ion binding"/>
    <property type="evidence" value="ECO:0007669"/>
    <property type="project" value="UniProtKB-KW"/>
</dbReference>
<dbReference type="Gene3D" id="3.80.30.20">
    <property type="entry name" value="tm_1862 like domain"/>
    <property type="match status" value="1"/>
</dbReference>
<dbReference type="PANTHER" id="PTHR43837:SF1">
    <property type="entry name" value="RIBOSOMAL PROTEIN US12 METHYLTHIOTRANSFERASE RIMO"/>
    <property type="match status" value="1"/>
</dbReference>
<dbReference type="EMBL" id="VSSQ01000438">
    <property type="protein sequence ID" value="MPL94690.1"/>
    <property type="molecule type" value="Genomic_DNA"/>
</dbReference>
<name>A0A644VU00_9ZZZZ</name>
<comment type="caution">
    <text evidence="11">The sequence shown here is derived from an EMBL/GenBank/DDBJ whole genome shotgun (WGS) entry which is preliminary data.</text>
</comment>
<evidence type="ECO:0000259" key="9">
    <source>
        <dbReference type="PROSITE" id="PS51449"/>
    </source>
</evidence>
<keyword evidence="3" id="KW-0963">Cytoplasm</keyword>
<dbReference type="HAMAP" id="MF_01865">
    <property type="entry name" value="MTTase_RimO"/>
    <property type="match status" value="1"/>
</dbReference>
<dbReference type="Gene3D" id="3.40.50.12160">
    <property type="entry name" value="Methylthiotransferase, N-terminal domain"/>
    <property type="match status" value="1"/>
</dbReference>
<feature type="domain" description="Radical SAM core" evidence="10">
    <location>
        <begin position="127"/>
        <end position="358"/>
    </location>
</feature>
<dbReference type="Pfam" id="PF04055">
    <property type="entry name" value="Radical_SAM"/>
    <property type="match status" value="1"/>
</dbReference>
<keyword evidence="11" id="KW-0808">Transferase</keyword>
<dbReference type="InterPro" id="IPR005839">
    <property type="entry name" value="Methylthiotransferase"/>
</dbReference>
<dbReference type="InterPro" id="IPR013848">
    <property type="entry name" value="Methylthiotransferase_N"/>
</dbReference>
<dbReference type="InterPro" id="IPR023404">
    <property type="entry name" value="rSAM_horseshoe"/>
</dbReference>
<organism evidence="11">
    <name type="scientific">bioreactor metagenome</name>
    <dbReference type="NCBI Taxonomy" id="1076179"/>
    <lineage>
        <taxon>unclassified sequences</taxon>
        <taxon>metagenomes</taxon>
        <taxon>ecological metagenomes</taxon>
    </lineage>
</organism>
<dbReference type="SFLD" id="SFLDS00029">
    <property type="entry name" value="Radical_SAM"/>
    <property type="match status" value="1"/>
</dbReference>
<evidence type="ECO:0000259" key="10">
    <source>
        <dbReference type="PROSITE" id="PS51918"/>
    </source>
</evidence>
<dbReference type="InterPro" id="IPR038135">
    <property type="entry name" value="Methylthiotransferase_N_sf"/>
</dbReference>
<gene>
    <name evidence="11" type="primary">rimO_15</name>
    <name evidence="11" type="ORF">SDC9_40845</name>
</gene>
<evidence type="ECO:0000256" key="3">
    <source>
        <dbReference type="ARBA" id="ARBA00022490"/>
    </source>
</evidence>
<dbReference type="NCBIfam" id="TIGR01125">
    <property type="entry name" value="30S ribosomal protein S12 methylthiotransferase RimO"/>
    <property type="match status" value="1"/>
</dbReference>
<feature type="domain" description="MTTase N-terminal" evidence="9">
    <location>
        <begin position="1"/>
        <end position="117"/>
    </location>
</feature>
<keyword evidence="4" id="KW-0949">S-adenosyl-L-methionine</keyword>
<dbReference type="SUPFAM" id="SSF102114">
    <property type="entry name" value="Radical SAM enzymes"/>
    <property type="match status" value="1"/>
</dbReference>
<evidence type="ECO:0000313" key="11">
    <source>
        <dbReference type="EMBL" id="MPL94690.1"/>
    </source>
</evidence>
<dbReference type="PANTHER" id="PTHR43837">
    <property type="entry name" value="RIBOSOMAL PROTEIN S12 METHYLTHIOTRANSFERASE RIMO"/>
    <property type="match status" value="1"/>
</dbReference>